<organism evidence="12 13">
    <name type="scientific">Candidatus Mailhella merdigallinarum</name>
    <dbReference type="NCBI Taxonomy" id="2838658"/>
    <lineage>
        <taxon>Bacteria</taxon>
        <taxon>Pseudomonadati</taxon>
        <taxon>Thermodesulfobacteriota</taxon>
        <taxon>Desulfovibrionia</taxon>
        <taxon>Desulfovibrionales</taxon>
        <taxon>Desulfovibrionaceae</taxon>
        <taxon>Mailhella</taxon>
    </lineage>
</organism>
<comment type="similarity">
    <text evidence="3">Belongs to the binding-protein-dependent transport system permease family. HisMQ subfamily.</text>
</comment>
<dbReference type="InterPro" id="IPR000515">
    <property type="entry name" value="MetI-like"/>
</dbReference>
<keyword evidence="8 10" id="KW-1133">Transmembrane helix</keyword>
<dbReference type="SUPFAM" id="SSF161098">
    <property type="entry name" value="MetI-like"/>
    <property type="match status" value="1"/>
</dbReference>
<evidence type="ECO:0000256" key="9">
    <source>
        <dbReference type="ARBA" id="ARBA00023136"/>
    </source>
</evidence>
<evidence type="ECO:0000256" key="6">
    <source>
        <dbReference type="ARBA" id="ARBA00022692"/>
    </source>
</evidence>
<gene>
    <name evidence="12" type="ORF">H9962_04210</name>
</gene>
<evidence type="ECO:0000256" key="10">
    <source>
        <dbReference type="RuleBase" id="RU363032"/>
    </source>
</evidence>
<comment type="function">
    <text evidence="1">Part of the binding-protein-dependent transport system for glutamine; probably responsible for the translocation of the substrate across the membrane.</text>
</comment>
<dbReference type="AlphaFoldDB" id="A0A9D2HD87"/>
<keyword evidence="4 10" id="KW-0813">Transport</keyword>
<dbReference type="PANTHER" id="PTHR30614:SF20">
    <property type="entry name" value="GLUTAMINE TRANSPORT SYSTEM PERMEASE PROTEIN GLNP"/>
    <property type="match status" value="1"/>
</dbReference>
<keyword evidence="9 10" id="KW-0472">Membrane</keyword>
<dbReference type="InterPro" id="IPR010065">
    <property type="entry name" value="AA_ABC_transptr_permease_3TM"/>
</dbReference>
<evidence type="ECO:0000259" key="11">
    <source>
        <dbReference type="PROSITE" id="PS50928"/>
    </source>
</evidence>
<protein>
    <submittedName>
        <fullName evidence="12">Amino acid ABC transporter permease</fullName>
    </submittedName>
</protein>
<evidence type="ECO:0000256" key="7">
    <source>
        <dbReference type="ARBA" id="ARBA00022970"/>
    </source>
</evidence>
<feature type="transmembrane region" description="Helical" evidence="10">
    <location>
        <begin position="23"/>
        <end position="41"/>
    </location>
</feature>
<reference evidence="12" key="2">
    <citation type="submission" date="2021-04" db="EMBL/GenBank/DDBJ databases">
        <authorList>
            <person name="Gilroy R."/>
        </authorList>
    </citation>
    <scope>NUCLEOTIDE SEQUENCE</scope>
    <source>
        <strain evidence="12">CHK186-16707</strain>
    </source>
</reference>
<comment type="subcellular location">
    <subcellularLocation>
        <location evidence="2">Cell inner membrane</location>
        <topology evidence="2">Multi-pass membrane protein</topology>
    </subcellularLocation>
    <subcellularLocation>
        <location evidence="10">Cell membrane</location>
        <topology evidence="10">Multi-pass membrane protein</topology>
    </subcellularLocation>
</comment>
<feature type="transmembrane region" description="Helical" evidence="10">
    <location>
        <begin position="120"/>
        <end position="150"/>
    </location>
</feature>
<accession>A0A9D2HD87</accession>
<name>A0A9D2HD87_9BACT</name>
<dbReference type="PROSITE" id="PS50928">
    <property type="entry name" value="ABC_TM1"/>
    <property type="match status" value="1"/>
</dbReference>
<dbReference type="GO" id="GO:0043190">
    <property type="term" value="C:ATP-binding cassette (ABC) transporter complex"/>
    <property type="evidence" value="ECO:0007669"/>
    <property type="project" value="InterPro"/>
</dbReference>
<keyword evidence="5" id="KW-1003">Cell membrane</keyword>
<keyword evidence="7" id="KW-0029">Amino-acid transport</keyword>
<dbReference type="Proteomes" id="UP000824225">
    <property type="component" value="Unassembled WGS sequence"/>
</dbReference>
<dbReference type="GO" id="GO:0006865">
    <property type="term" value="P:amino acid transport"/>
    <property type="evidence" value="ECO:0007669"/>
    <property type="project" value="UniProtKB-KW"/>
</dbReference>
<reference evidence="12" key="1">
    <citation type="journal article" date="2021" name="PeerJ">
        <title>Extensive microbial diversity within the chicken gut microbiome revealed by metagenomics and culture.</title>
        <authorList>
            <person name="Gilroy R."/>
            <person name="Ravi A."/>
            <person name="Getino M."/>
            <person name="Pursley I."/>
            <person name="Horton D.L."/>
            <person name="Alikhan N.F."/>
            <person name="Baker D."/>
            <person name="Gharbi K."/>
            <person name="Hall N."/>
            <person name="Watson M."/>
            <person name="Adriaenssens E.M."/>
            <person name="Foster-Nyarko E."/>
            <person name="Jarju S."/>
            <person name="Secka A."/>
            <person name="Antonio M."/>
            <person name="Oren A."/>
            <person name="Chaudhuri R.R."/>
            <person name="La Ragione R."/>
            <person name="Hildebrand F."/>
            <person name="Pallen M.J."/>
        </authorList>
    </citation>
    <scope>NUCLEOTIDE SEQUENCE</scope>
    <source>
        <strain evidence="12">CHK186-16707</strain>
    </source>
</reference>
<evidence type="ECO:0000313" key="13">
    <source>
        <dbReference type="Proteomes" id="UP000824225"/>
    </source>
</evidence>
<dbReference type="CDD" id="cd06261">
    <property type="entry name" value="TM_PBP2"/>
    <property type="match status" value="1"/>
</dbReference>
<dbReference type="NCBIfam" id="TIGR01726">
    <property type="entry name" value="HEQRo_perm_3TM"/>
    <property type="match status" value="1"/>
</dbReference>
<comment type="caution">
    <text evidence="12">The sequence shown here is derived from an EMBL/GenBank/DDBJ whole genome shotgun (WGS) entry which is preliminary data.</text>
</comment>
<evidence type="ECO:0000313" key="12">
    <source>
        <dbReference type="EMBL" id="HJA08379.1"/>
    </source>
</evidence>
<evidence type="ECO:0000256" key="3">
    <source>
        <dbReference type="ARBA" id="ARBA00010072"/>
    </source>
</evidence>
<evidence type="ECO:0000256" key="2">
    <source>
        <dbReference type="ARBA" id="ARBA00004429"/>
    </source>
</evidence>
<feature type="domain" description="ABC transmembrane type-1" evidence="11">
    <location>
        <begin position="72"/>
        <end position="259"/>
    </location>
</feature>
<dbReference type="Gene3D" id="1.10.3720.10">
    <property type="entry name" value="MetI-like"/>
    <property type="match status" value="1"/>
</dbReference>
<feature type="transmembrane region" description="Helical" evidence="10">
    <location>
        <begin position="78"/>
        <end position="99"/>
    </location>
</feature>
<keyword evidence="6 10" id="KW-0812">Transmembrane</keyword>
<dbReference type="GO" id="GO:0022857">
    <property type="term" value="F:transmembrane transporter activity"/>
    <property type="evidence" value="ECO:0007669"/>
    <property type="project" value="InterPro"/>
</dbReference>
<feature type="transmembrane region" description="Helical" evidence="10">
    <location>
        <begin position="240"/>
        <end position="262"/>
    </location>
</feature>
<evidence type="ECO:0000256" key="5">
    <source>
        <dbReference type="ARBA" id="ARBA00022475"/>
    </source>
</evidence>
<dbReference type="EMBL" id="DXAN01000011">
    <property type="protein sequence ID" value="HJA08379.1"/>
    <property type="molecule type" value="Genomic_DNA"/>
</dbReference>
<dbReference type="PANTHER" id="PTHR30614">
    <property type="entry name" value="MEMBRANE COMPONENT OF AMINO ACID ABC TRANSPORTER"/>
    <property type="match status" value="1"/>
</dbReference>
<dbReference type="Pfam" id="PF00528">
    <property type="entry name" value="BPD_transp_1"/>
    <property type="match status" value="1"/>
</dbReference>
<evidence type="ECO:0000256" key="1">
    <source>
        <dbReference type="ARBA" id="ARBA00003159"/>
    </source>
</evidence>
<sequence length="274" mass="29488">MTDLPPPSGPSLFERLIHARRPLVLLILMGALCWWVGSSAADNYRWQWYRVWRYIGTVEDGVFTPGPLLEGLAVTLELAASSLVLAVVAGGSVAFLRLSASPVARLMAGAFLGAVRNTPLLMQLFVVYFVVAPVFGLGPFASATLALGLFEGSYMAEIFRAGVAGLPRTQWEAAFSLGMSTATACRYVILPQALRHVLPPLAGQAVSLIKDTSLVSAIAVADITMRGRVIITDTFLSFEIWLLVAAAYLFLTLLVSIPARLLERHSLLTVRGAS</sequence>
<dbReference type="InterPro" id="IPR043429">
    <property type="entry name" value="ArtM/GltK/GlnP/TcyL/YhdX-like"/>
</dbReference>
<evidence type="ECO:0000256" key="8">
    <source>
        <dbReference type="ARBA" id="ARBA00022989"/>
    </source>
</evidence>
<dbReference type="InterPro" id="IPR035906">
    <property type="entry name" value="MetI-like_sf"/>
</dbReference>
<proteinExistence type="inferred from homology"/>
<evidence type="ECO:0000256" key="4">
    <source>
        <dbReference type="ARBA" id="ARBA00022448"/>
    </source>
</evidence>